<sequence>MSMNQGARSTDQWREHRALLEAISRNREESGAVEPPPQPEPEPASAPSLPPPPPLQMVEEAADLGTPKRDMVAGALFLIVAAAWIAAVAASLEAEGTPLTSVTALVSLACGPLALLGVLFLVLQRTSRREARRFAQTAQAMRAEAANLEHVVGLMTDRIAENRRALADQAQQLLSLGEDSSMRLGEIASAMARETKALRVESDHLETAAEIARSDLGVLIDDLPRVDEQVRGIIQRLRDTAGEADGRMVALTDQLSALAEQGEKADAVASGAAQQLATHIATMREHGARADEQVGGAAQALAHRVDEIGQRIDTLSARLATQDQASQSVLHGLDRSLDDIEARFAEFGNRSGESTRQLTDALAALREQSEGLTGRLAEAAPATEALVERAAALKAALDASTTGIGDYIPAALAGIEAQAGRSHSAIAALVPEANALERAVAIATANITDAEKAIAAQRASIEAMQAAAAERLAEITRQSADLRASIAEAEESARTLADKAGPQLVDALLRVRETAVQAADRARETLGIVIPNAAASLGNASREAIETAINETLAARLGEISATAERAVAAATSAGERLQQQLLTIKDTAATVDARIDEVRAQVSDHDEEGFSRRVALLVESLNSAAIDVTKILSNDVTDTAWTSYLKGDRSVFTRRAVRLVEAAESKEIARHYEEEPEFREQVNRYVHDFEAMLRRVLATRDGAPLSVTLLSSDMGKLYVALAQAIERLRT</sequence>
<dbReference type="AlphaFoldDB" id="A0A239BNG2"/>
<gene>
    <name evidence="4" type="ORF">SAMN06295912_101289</name>
</gene>
<feature type="region of interest" description="Disordered" evidence="2">
    <location>
        <begin position="1"/>
        <end position="58"/>
    </location>
</feature>
<evidence type="ECO:0008006" key="6">
    <source>
        <dbReference type="Google" id="ProtNLM"/>
    </source>
</evidence>
<dbReference type="GO" id="GO:0003682">
    <property type="term" value="F:chromatin binding"/>
    <property type="evidence" value="ECO:0007669"/>
    <property type="project" value="TreeGrafter"/>
</dbReference>
<keyword evidence="5" id="KW-1185">Reference proteome</keyword>
<dbReference type="GO" id="GO:0000796">
    <property type="term" value="C:condensin complex"/>
    <property type="evidence" value="ECO:0007669"/>
    <property type="project" value="TreeGrafter"/>
</dbReference>
<feature type="compositionally biased region" description="Pro residues" evidence="2">
    <location>
        <begin position="34"/>
        <end position="55"/>
    </location>
</feature>
<feature type="transmembrane region" description="Helical" evidence="3">
    <location>
        <begin position="104"/>
        <end position="123"/>
    </location>
</feature>
<evidence type="ECO:0000256" key="1">
    <source>
        <dbReference type="SAM" id="Coils"/>
    </source>
</evidence>
<dbReference type="PANTHER" id="PTHR43941:SF1">
    <property type="entry name" value="STRUCTURAL MAINTENANCE OF CHROMOSOMES PROTEIN 2"/>
    <property type="match status" value="1"/>
</dbReference>
<dbReference type="GO" id="GO:0000785">
    <property type="term" value="C:chromatin"/>
    <property type="evidence" value="ECO:0007669"/>
    <property type="project" value="TreeGrafter"/>
</dbReference>
<dbReference type="EMBL" id="FZOS01000001">
    <property type="protein sequence ID" value="SNS09189.1"/>
    <property type="molecule type" value="Genomic_DNA"/>
</dbReference>
<protein>
    <recommendedName>
        <fullName evidence="6">ATPase</fullName>
    </recommendedName>
</protein>
<dbReference type="GO" id="GO:0000793">
    <property type="term" value="C:condensed chromosome"/>
    <property type="evidence" value="ECO:0007669"/>
    <property type="project" value="TreeGrafter"/>
</dbReference>
<keyword evidence="3" id="KW-1133">Transmembrane helix</keyword>
<reference evidence="5" key="1">
    <citation type="submission" date="2017-06" db="EMBL/GenBank/DDBJ databases">
        <authorList>
            <person name="Varghese N."/>
            <person name="Submissions S."/>
        </authorList>
    </citation>
    <scope>NUCLEOTIDE SEQUENCE [LARGE SCALE GENOMIC DNA]</scope>
    <source>
        <strain evidence="5">LNB2</strain>
    </source>
</reference>
<evidence type="ECO:0000256" key="3">
    <source>
        <dbReference type="SAM" id="Phobius"/>
    </source>
</evidence>
<feature type="coiled-coil region" evidence="1">
    <location>
        <begin position="433"/>
        <end position="499"/>
    </location>
</feature>
<proteinExistence type="predicted"/>
<name>A0A239BNG2_9SPHN</name>
<evidence type="ECO:0000256" key="2">
    <source>
        <dbReference type="SAM" id="MobiDB-lite"/>
    </source>
</evidence>
<evidence type="ECO:0000313" key="4">
    <source>
        <dbReference type="EMBL" id="SNS09189.1"/>
    </source>
</evidence>
<keyword evidence="3" id="KW-0472">Membrane</keyword>
<dbReference type="Gene3D" id="1.10.287.1490">
    <property type="match status" value="1"/>
</dbReference>
<keyword evidence="1" id="KW-0175">Coiled coil</keyword>
<dbReference type="PANTHER" id="PTHR43941">
    <property type="entry name" value="STRUCTURAL MAINTENANCE OF CHROMOSOMES PROTEIN 2"/>
    <property type="match status" value="1"/>
</dbReference>
<feature type="compositionally biased region" description="Polar residues" evidence="2">
    <location>
        <begin position="1"/>
        <end position="10"/>
    </location>
</feature>
<feature type="transmembrane region" description="Helical" evidence="3">
    <location>
        <begin position="72"/>
        <end position="92"/>
    </location>
</feature>
<dbReference type="Proteomes" id="UP000198281">
    <property type="component" value="Unassembled WGS sequence"/>
</dbReference>
<keyword evidence="3" id="KW-0812">Transmembrane</keyword>
<evidence type="ECO:0000313" key="5">
    <source>
        <dbReference type="Proteomes" id="UP000198281"/>
    </source>
</evidence>
<feature type="compositionally biased region" description="Basic and acidic residues" evidence="2">
    <location>
        <begin position="11"/>
        <end position="30"/>
    </location>
</feature>
<organism evidence="4 5">
    <name type="scientific">Edaphosphingomonas laterariae</name>
    <dbReference type="NCBI Taxonomy" id="861865"/>
    <lineage>
        <taxon>Bacteria</taxon>
        <taxon>Pseudomonadati</taxon>
        <taxon>Pseudomonadota</taxon>
        <taxon>Alphaproteobacteria</taxon>
        <taxon>Sphingomonadales</taxon>
        <taxon>Rhizorhabdaceae</taxon>
        <taxon>Edaphosphingomonas</taxon>
    </lineage>
</organism>
<accession>A0A239BNG2</accession>